<proteinExistence type="predicted"/>
<evidence type="ECO:0000313" key="6">
    <source>
        <dbReference type="EMBL" id="GAA1857430.1"/>
    </source>
</evidence>
<dbReference type="PANTHER" id="PTHR43464:SF19">
    <property type="entry name" value="UBIQUINONE BIOSYNTHESIS O-METHYLTRANSFERASE, MITOCHONDRIAL"/>
    <property type="match status" value="1"/>
</dbReference>
<evidence type="ECO:0000256" key="2">
    <source>
        <dbReference type="ARBA" id="ARBA00022679"/>
    </source>
</evidence>
<reference evidence="6 7" key="1">
    <citation type="journal article" date="2019" name="Int. J. Syst. Evol. Microbiol.">
        <title>The Global Catalogue of Microorganisms (GCM) 10K type strain sequencing project: providing services to taxonomists for standard genome sequencing and annotation.</title>
        <authorList>
            <consortium name="The Broad Institute Genomics Platform"/>
            <consortium name="The Broad Institute Genome Sequencing Center for Infectious Disease"/>
            <person name="Wu L."/>
            <person name="Ma J."/>
        </authorList>
    </citation>
    <scope>NUCLEOTIDE SEQUENCE [LARGE SCALE GENOMIC DNA]</scope>
    <source>
        <strain evidence="6 7">JCM 14326</strain>
    </source>
</reference>
<dbReference type="SUPFAM" id="SSF53335">
    <property type="entry name" value="S-adenosyl-L-methionine-dependent methyltransferases"/>
    <property type="match status" value="1"/>
</dbReference>
<protein>
    <submittedName>
        <fullName evidence="6">Class I SAM-dependent methyltransferase</fullName>
    </submittedName>
</protein>
<evidence type="ECO:0000256" key="1">
    <source>
        <dbReference type="ARBA" id="ARBA00022603"/>
    </source>
</evidence>
<accession>A0ABN2N8D3</accession>
<evidence type="ECO:0000259" key="5">
    <source>
        <dbReference type="Pfam" id="PF13649"/>
    </source>
</evidence>
<dbReference type="RefSeq" id="WP_344100870.1">
    <property type="nucleotide sequence ID" value="NZ_BAAANL010000002.1"/>
</dbReference>
<keyword evidence="7" id="KW-1185">Reference proteome</keyword>
<evidence type="ECO:0000256" key="3">
    <source>
        <dbReference type="ARBA" id="ARBA00022691"/>
    </source>
</evidence>
<organism evidence="6 7">
    <name type="scientific">Myceligenerans crystallogenes</name>
    <dbReference type="NCBI Taxonomy" id="316335"/>
    <lineage>
        <taxon>Bacteria</taxon>
        <taxon>Bacillati</taxon>
        <taxon>Actinomycetota</taxon>
        <taxon>Actinomycetes</taxon>
        <taxon>Micrococcales</taxon>
        <taxon>Promicromonosporaceae</taxon>
        <taxon>Myceligenerans</taxon>
    </lineage>
</organism>
<keyword evidence="1 6" id="KW-0489">Methyltransferase</keyword>
<keyword evidence="2" id="KW-0808">Transferase</keyword>
<feature type="domain" description="Methyltransferase" evidence="5">
    <location>
        <begin position="55"/>
        <end position="150"/>
    </location>
</feature>
<dbReference type="CDD" id="cd02440">
    <property type="entry name" value="AdoMet_MTases"/>
    <property type="match status" value="1"/>
</dbReference>
<dbReference type="GO" id="GO:0008168">
    <property type="term" value="F:methyltransferase activity"/>
    <property type="evidence" value="ECO:0007669"/>
    <property type="project" value="UniProtKB-KW"/>
</dbReference>
<dbReference type="PANTHER" id="PTHR43464">
    <property type="entry name" value="METHYLTRANSFERASE"/>
    <property type="match status" value="1"/>
</dbReference>
<feature type="compositionally biased region" description="Low complexity" evidence="4">
    <location>
        <begin position="1"/>
        <end position="13"/>
    </location>
</feature>
<comment type="caution">
    <text evidence="6">The sequence shown here is derived from an EMBL/GenBank/DDBJ whole genome shotgun (WGS) entry which is preliminary data.</text>
</comment>
<dbReference type="EMBL" id="BAAANL010000002">
    <property type="protein sequence ID" value="GAA1857430.1"/>
    <property type="molecule type" value="Genomic_DNA"/>
</dbReference>
<name>A0ABN2N8D3_9MICO</name>
<dbReference type="Proteomes" id="UP001501094">
    <property type="component" value="Unassembled WGS sequence"/>
</dbReference>
<dbReference type="Gene3D" id="3.40.50.150">
    <property type="entry name" value="Vaccinia Virus protein VP39"/>
    <property type="match status" value="1"/>
</dbReference>
<keyword evidence="3" id="KW-0949">S-adenosyl-L-methionine</keyword>
<sequence>MNHAANHTHTGTTPDGMTPAEFWEDRYAGSDGVWSGRVNQVLSDVAGDLPPGRALDLGCGEGGDAVWLARQGWTVTGVDLSPTAVARGRAAAAAAGIPPERAEFVAHDLATWTAETTYNLVTASFLQSWPVEIPRADILRRATGAVAPGGRMLVLAHAAAPSWAPPEMTEGYPFPSPERDLAALQLGAGWTVLAAETRERPVTSPEGDPATLLDSVVLVKREDAM</sequence>
<dbReference type="Pfam" id="PF13649">
    <property type="entry name" value="Methyltransf_25"/>
    <property type="match status" value="1"/>
</dbReference>
<gene>
    <name evidence="6" type="ORF">GCM10009751_13500</name>
</gene>
<dbReference type="GO" id="GO:0032259">
    <property type="term" value="P:methylation"/>
    <property type="evidence" value="ECO:0007669"/>
    <property type="project" value="UniProtKB-KW"/>
</dbReference>
<evidence type="ECO:0000313" key="7">
    <source>
        <dbReference type="Proteomes" id="UP001501094"/>
    </source>
</evidence>
<evidence type="ECO:0000256" key="4">
    <source>
        <dbReference type="SAM" id="MobiDB-lite"/>
    </source>
</evidence>
<dbReference type="InterPro" id="IPR041698">
    <property type="entry name" value="Methyltransf_25"/>
</dbReference>
<dbReference type="InterPro" id="IPR029063">
    <property type="entry name" value="SAM-dependent_MTases_sf"/>
</dbReference>
<feature type="region of interest" description="Disordered" evidence="4">
    <location>
        <begin position="1"/>
        <end position="20"/>
    </location>
</feature>